<proteinExistence type="predicted"/>
<comment type="caution">
    <text evidence="2">The sequence shown here is derived from an EMBL/GenBank/DDBJ whole genome shotgun (WGS) entry which is preliminary data.</text>
</comment>
<accession>A0ABU1V1U4</accession>
<dbReference type="Proteomes" id="UP001253595">
    <property type="component" value="Unassembled WGS sequence"/>
</dbReference>
<evidence type="ECO:0000313" key="3">
    <source>
        <dbReference type="Proteomes" id="UP001253595"/>
    </source>
</evidence>
<dbReference type="InterPro" id="IPR038740">
    <property type="entry name" value="BioF2-like_GNAT_dom"/>
</dbReference>
<dbReference type="Pfam" id="PF13480">
    <property type="entry name" value="Acetyltransf_6"/>
    <property type="match status" value="1"/>
</dbReference>
<dbReference type="InterPro" id="IPR016181">
    <property type="entry name" value="Acyl_CoA_acyltransferase"/>
</dbReference>
<dbReference type="SUPFAM" id="SSF55729">
    <property type="entry name" value="Acyl-CoA N-acyltransferases (Nat)"/>
    <property type="match status" value="1"/>
</dbReference>
<dbReference type="EMBL" id="JAVDVX010000006">
    <property type="protein sequence ID" value="MDR7091419.1"/>
    <property type="molecule type" value="Genomic_DNA"/>
</dbReference>
<evidence type="ECO:0000259" key="1">
    <source>
        <dbReference type="Pfam" id="PF13480"/>
    </source>
</evidence>
<keyword evidence="3" id="KW-1185">Reference proteome</keyword>
<gene>
    <name evidence="2" type="ORF">J2X05_003454</name>
</gene>
<dbReference type="RefSeq" id="WP_310074701.1">
    <property type="nucleotide sequence ID" value="NZ_JAVDVX010000006.1"/>
</dbReference>
<protein>
    <recommendedName>
        <fullName evidence="1">BioF2-like acetyltransferase domain-containing protein</fullName>
    </recommendedName>
</protein>
<name>A0ABU1V1U4_9GAMM</name>
<sequence>MNDYFPQHHRPGLFRTSAWLSAWLTAWGTHPRLKCLGDINTQTLVSGLCSFTDYKFRFLPLRTLIPVGVATGVVPSIRGEYFCFEDPQQLKSLLAESLSHYWHQFYIPDLMFDSAEFEIIKDFCSQQHFALLIRDKTTSYGVDVRNDTFTNYLKSLGRSTRLKLFNRRTKLMELGDLHITNIWPDTEKFIGLINQFHWERWNEPCFLPRNTTLIINALNNLAAAGHGVDLSVLWLDDKPLSVMLDINVNGRVYNLQSGYIENFMHGVSLGTLHFGFQIEAAFNSPAVDYYDFMAGKGKHCNYKEAIANAQLDFVSVYIVKPALLQFAYHVNDYLKGYRQPN</sequence>
<reference evidence="2 3" key="1">
    <citation type="submission" date="2023-07" db="EMBL/GenBank/DDBJ databases">
        <title>Sorghum-associated microbial communities from plants grown in Nebraska, USA.</title>
        <authorList>
            <person name="Schachtman D."/>
        </authorList>
    </citation>
    <scope>NUCLEOTIDE SEQUENCE [LARGE SCALE GENOMIC DNA]</scope>
    <source>
        <strain evidence="2 3">BE190</strain>
    </source>
</reference>
<evidence type="ECO:0000313" key="2">
    <source>
        <dbReference type="EMBL" id="MDR7091419.1"/>
    </source>
</evidence>
<organism evidence="2 3">
    <name type="scientific">Cellvibrio fibrivorans</name>
    <dbReference type="NCBI Taxonomy" id="126350"/>
    <lineage>
        <taxon>Bacteria</taxon>
        <taxon>Pseudomonadati</taxon>
        <taxon>Pseudomonadota</taxon>
        <taxon>Gammaproteobacteria</taxon>
        <taxon>Cellvibrionales</taxon>
        <taxon>Cellvibrionaceae</taxon>
        <taxon>Cellvibrio</taxon>
    </lineage>
</organism>
<feature type="domain" description="BioF2-like acetyltransferase" evidence="1">
    <location>
        <begin position="159"/>
        <end position="303"/>
    </location>
</feature>